<feature type="domain" description="ATP-grasp" evidence="7">
    <location>
        <begin position="102"/>
        <end position="288"/>
    </location>
</feature>
<dbReference type="GO" id="GO:0005829">
    <property type="term" value="C:cytosol"/>
    <property type="evidence" value="ECO:0007669"/>
    <property type="project" value="TreeGrafter"/>
</dbReference>
<feature type="binding site" evidence="5">
    <location>
        <position position="98"/>
    </location>
    <ligand>
        <name>ATP</name>
        <dbReference type="ChEBI" id="CHEBI:30616"/>
    </ligand>
</feature>
<feature type="binding site" evidence="5">
    <location>
        <begin position="258"/>
        <end position="259"/>
    </location>
    <ligand>
        <name>ATP</name>
        <dbReference type="ChEBI" id="CHEBI:30616"/>
    </ligand>
</feature>
<dbReference type="Pfam" id="PF22660">
    <property type="entry name" value="RS_preATP-grasp-like"/>
    <property type="match status" value="1"/>
</dbReference>
<name>B9KYU1_THERP</name>
<dbReference type="SUPFAM" id="SSF51246">
    <property type="entry name" value="Rudiment single hybrid motif"/>
    <property type="match status" value="1"/>
</dbReference>
<keyword evidence="8" id="KW-0456">Lyase</keyword>
<feature type="binding site" evidence="5">
    <location>
        <begin position="173"/>
        <end position="176"/>
    </location>
    <ligand>
        <name>ATP</name>
        <dbReference type="ChEBI" id="CHEBI:30616"/>
    </ligand>
</feature>
<protein>
    <recommendedName>
        <fullName evidence="5 6">N5-carboxyaminoimidazole ribonucleotide synthase</fullName>
        <shortName evidence="5 6">N5-CAIR synthase</shortName>
        <ecNumber evidence="5 6">6.3.4.18</ecNumber>
    </recommendedName>
    <alternativeName>
        <fullName evidence="5 6">5-(carboxyamino)imidazole ribonucleotide synthetase</fullName>
    </alternativeName>
</protein>
<evidence type="ECO:0000313" key="8">
    <source>
        <dbReference type="EMBL" id="ACM05120.1"/>
    </source>
</evidence>
<feature type="binding site" evidence="5">
    <location>
        <position position="138"/>
    </location>
    <ligand>
        <name>ATP</name>
        <dbReference type="ChEBI" id="CHEBI:30616"/>
    </ligand>
</feature>
<dbReference type="PROSITE" id="PS50975">
    <property type="entry name" value="ATP_GRASP"/>
    <property type="match status" value="1"/>
</dbReference>
<evidence type="ECO:0000256" key="2">
    <source>
        <dbReference type="ARBA" id="ARBA00022741"/>
    </source>
</evidence>
<dbReference type="PANTHER" id="PTHR11609:SF5">
    <property type="entry name" value="PHOSPHORIBOSYLAMINOIMIDAZOLE CARBOXYLASE"/>
    <property type="match status" value="1"/>
</dbReference>
<dbReference type="FunFam" id="3.30.470.20:FF:000029">
    <property type="entry name" value="N5-carboxyaminoimidazole ribonucleotide synthase"/>
    <property type="match status" value="1"/>
</dbReference>
<keyword evidence="9" id="KW-1185">Reference proteome</keyword>
<comment type="catalytic activity">
    <reaction evidence="5 6">
        <text>5-amino-1-(5-phospho-beta-D-ribosyl)imidazole + hydrogencarbonate + ATP = 5-carboxyamino-1-(5-phospho-D-ribosyl)imidazole + ADP + phosphate + 2 H(+)</text>
        <dbReference type="Rhea" id="RHEA:19317"/>
        <dbReference type="ChEBI" id="CHEBI:15378"/>
        <dbReference type="ChEBI" id="CHEBI:17544"/>
        <dbReference type="ChEBI" id="CHEBI:30616"/>
        <dbReference type="ChEBI" id="CHEBI:43474"/>
        <dbReference type="ChEBI" id="CHEBI:58730"/>
        <dbReference type="ChEBI" id="CHEBI:137981"/>
        <dbReference type="ChEBI" id="CHEBI:456216"/>
        <dbReference type="EC" id="6.3.4.18"/>
    </reaction>
</comment>
<dbReference type="RefSeq" id="WP_012642041.1">
    <property type="nucleotide sequence ID" value="NC_011959.1"/>
</dbReference>
<dbReference type="PANTHER" id="PTHR11609">
    <property type="entry name" value="PURINE BIOSYNTHESIS PROTEIN 6/7, PUR6/7"/>
    <property type="match status" value="1"/>
</dbReference>
<evidence type="ECO:0000256" key="6">
    <source>
        <dbReference type="RuleBase" id="RU361200"/>
    </source>
</evidence>
<evidence type="ECO:0000313" key="9">
    <source>
        <dbReference type="Proteomes" id="UP000000447"/>
    </source>
</evidence>
<comment type="similarity">
    <text evidence="5 6">Belongs to the PurK/PurT family.</text>
</comment>
<dbReference type="Gene3D" id="3.30.1490.20">
    <property type="entry name" value="ATP-grasp fold, A domain"/>
    <property type="match status" value="1"/>
</dbReference>
<dbReference type="NCBIfam" id="NF004676">
    <property type="entry name" value="PRK06019.1-2"/>
    <property type="match status" value="1"/>
</dbReference>
<evidence type="ECO:0000256" key="4">
    <source>
        <dbReference type="ARBA" id="ARBA00022840"/>
    </source>
</evidence>
<dbReference type="UniPathway" id="UPA00074">
    <property type="reaction ID" value="UER00942"/>
</dbReference>
<dbReference type="HAMAP" id="MF_01928">
    <property type="entry name" value="PurK"/>
    <property type="match status" value="1"/>
</dbReference>
<dbReference type="InterPro" id="IPR011761">
    <property type="entry name" value="ATP-grasp"/>
</dbReference>
<keyword evidence="3 5" id="KW-0658">Purine biosynthesis</keyword>
<keyword evidence="4 5" id="KW-0067">ATP-binding</keyword>
<gene>
    <name evidence="5 6 8" type="primary">purK</name>
    <name evidence="8" type="ordered locus">trd_0645</name>
</gene>
<comment type="pathway">
    <text evidence="5 6">Purine metabolism; IMP biosynthesis via de novo pathway; 5-amino-1-(5-phospho-D-ribosyl)imidazole-4-carboxylate from 5-amino-1-(5-phospho-D-ribosyl)imidazole (N5-CAIR route): step 1/2.</text>
</comment>
<feature type="binding site" evidence="5">
    <location>
        <position position="204"/>
    </location>
    <ligand>
        <name>ATP</name>
        <dbReference type="ChEBI" id="CHEBI:30616"/>
    </ligand>
</feature>
<dbReference type="STRING" id="309801.trd_0645"/>
<dbReference type="GO" id="GO:0046872">
    <property type="term" value="F:metal ion binding"/>
    <property type="evidence" value="ECO:0007669"/>
    <property type="project" value="InterPro"/>
</dbReference>
<feature type="binding site" evidence="5">
    <location>
        <position position="181"/>
    </location>
    <ligand>
        <name>ATP</name>
        <dbReference type="ChEBI" id="CHEBI:30616"/>
    </ligand>
</feature>
<dbReference type="EMBL" id="CP001275">
    <property type="protein sequence ID" value="ACM05120.1"/>
    <property type="molecule type" value="Genomic_DNA"/>
</dbReference>
<dbReference type="InterPro" id="IPR011054">
    <property type="entry name" value="Rudment_hybrid_motif"/>
</dbReference>
<dbReference type="GO" id="GO:0004638">
    <property type="term" value="F:phosphoribosylaminoimidazole carboxylase activity"/>
    <property type="evidence" value="ECO:0007669"/>
    <property type="project" value="InterPro"/>
</dbReference>
<dbReference type="InterPro" id="IPR003135">
    <property type="entry name" value="ATP-grasp_carboxylate-amine"/>
</dbReference>
<dbReference type="FunFam" id="3.30.1490.20:FF:000015">
    <property type="entry name" value="N5-carboxyaminoimidazole ribonucleotide synthase"/>
    <property type="match status" value="1"/>
</dbReference>
<evidence type="ECO:0000256" key="3">
    <source>
        <dbReference type="ARBA" id="ARBA00022755"/>
    </source>
</evidence>
<dbReference type="EC" id="6.3.4.18" evidence="5 6"/>
<dbReference type="AlphaFoldDB" id="B9KYU1"/>
<dbReference type="eggNOG" id="COG0026">
    <property type="taxonomic scope" value="Bacteria"/>
</dbReference>
<evidence type="ECO:0000259" key="7">
    <source>
        <dbReference type="PROSITE" id="PS50975"/>
    </source>
</evidence>
<dbReference type="Gene3D" id="3.30.470.20">
    <property type="entry name" value="ATP-grasp fold, B domain"/>
    <property type="match status" value="1"/>
</dbReference>
<feature type="binding site" evidence="5">
    <location>
        <begin position="143"/>
        <end position="149"/>
    </location>
    <ligand>
        <name>ATP</name>
        <dbReference type="ChEBI" id="CHEBI:30616"/>
    </ligand>
</feature>
<dbReference type="Gene3D" id="3.40.50.20">
    <property type="match status" value="1"/>
</dbReference>
<dbReference type="InterPro" id="IPR005875">
    <property type="entry name" value="PurK"/>
</dbReference>
<dbReference type="GO" id="GO:0034028">
    <property type="term" value="F:5-(carboxyamino)imidazole ribonucleotide synthase activity"/>
    <property type="evidence" value="ECO:0007669"/>
    <property type="project" value="UniProtKB-UniRule"/>
</dbReference>
<dbReference type="GO" id="GO:0006189">
    <property type="term" value="P:'de novo' IMP biosynthetic process"/>
    <property type="evidence" value="ECO:0007669"/>
    <property type="project" value="UniProtKB-UniRule"/>
</dbReference>
<reference evidence="8 9" key="1">
    <citation type="journal article" date="2009" name="PLoS ONE">
        <title>Complete genome sequence of the aerobic CO-oxidizing thermophile Thermomicrobium roseum.</title>
        <authorList>
            <person name="Wu D."/>
            <person name="Raymond J."/>
            <person name="Wu M."/>
            <person name="Chatterji S."/>
            <person name="Ren Q."/>
            <person name="Graham J.E."/>
            <person name="Bryant D.A."/>
            <person name="Robb F."/>
            <person name="Colman A."/>
            <person name="Tallon L.J."/>
            <person name="Badger J.H."/>
            <person name="Madupu R."/>
            <person name="Ward N.L."/>
            <person name="Eisen J.A."/>
        </authorList>
    </citation>
    <scope>NUCLEOTIDE SEQUENCE [LARGE SCALE GENOMIC DNA]</scope>
    <source>
        <strain evidence="9">ATCC 27502 / DSM 5159 / P-2</strain>
    </source>
</reference>
<dbReference type="InterPro" id="IPR016185">
    <property type="entry name" value="PreATP-grasp_dom_sf"/>
</dbReference>
<dbReference type="InterPro" id="IPR054350">
    <property type="entry name" value="PurT/PurK_preATP-grasp"/>
</dbReference>
<dbReference type="InterPro" id="IPR013815">
    <property type="entry name" value="ATP_grasp_subdomain_1"/>
</dbReference>
<evidence type="ECO:0000256" key="1">
    <source>
        <dbReference type="ARBA" id="ARBA00022598"/>
    </source>
</evidence>
<dbReference type="NCBIfam" id="TIGR01161">
    <property type="entry name" value="purK"/>
    <property type="match status" value="1"/>
</dbReference>
<comment type="subunit">
    <text evidence="5 6">Homodimer.</text>
</comment>
<organism evidence="8 9">
    <name type="scientific">Thermomicrobium roseum (strain ATCC 27502 / DSM 5159 / P-2)</name>
    <dbReference type="NCBI Taxonomy" id="309801"/>
    <lineage>
        <taxon>Bacteria</taxon>
        <taxon>Pseudomonadati</taxon>
        <taxon>Thermomicrobiota</taxon>
        <taxon>Thermomicrobia</taxon>
        <taxon>Thermomicrobiales</taxon>
        <taxon>Thermomicrobiaceae</taxon>
        <taxon>Thermomicrobium</taxon>
    </lineage>
</organism>
<keyword evidence="1 5" id="KW-0436">Ligase</keyword>
<dbReference type="SUPFAM" id="SSF56059">
    <property type="entry name" value="Glutathione synthetase ATP-binding domain-like"/>
    <property type="match status" value="1"/>
</dbReference>
<dbReference type="NCBIfam" id="NF004679">
    <property type="entry name" value="PRK06019.1-5"/>
    <property type="match status" value="1"/>
</dbReference>
<accession>B9KYU1</accession>
<comment type="function">
    <text evidence="6">Catalyzes the ATP-dependent conversion of 5-aminoimidazole ribonucleotide (AIR) and HCO(3)- to N5-carboxyaminoimidazole ribonucleotide (N5-CAIR).</text>
</comment>
<dbReference type="InterPro" id="IPR040686">
    <property type="entry name" value="PurK_C"/>
</dbReference>
<dbReference type="OrthoDB" id="9804625at2"/>
<proteinExistence type="inferred from homology"/>
<dbReference type="Pfam" id="PF02222">
    <property type="entry name" value="ATP-grasp"/>
    <property type="match status" value="1"/>
</dbReference>
<dbReference type="Proteomes" id="UP000000447">
    <property type="component" value="Chromosome"/>
</dbReference>
<dbReference type="KEGG" id="tro:trd_0645"/>
<comment type="function">
    <text evidence="5">Catalyzes the ATP-dependent conversion of 5-aminoimidazole ribonucleotide (AIR) and HCO(3)(-) to N5-carboxyaminoimidazole ribonucleotide (N5-CAIR).</text>
</comment>
<dbReference type="SUPFAM" id="SSF52440">
    <property type="entry name" value="PreATP-grasp domain"/>
    <property type="match status" value="1"/>
</dbReference>
<evidence type="ECO:0000256" key="5">
    <source>
        <dbReference type="HAMAP-Rule" id="MF_01928"/>
    </source>
</evidence>
<dbReference type="GO" id="GO:0005524">
    <property type="term" value="F:ATP binding"/>
    <property type="evidence" value="ECO:0007669"/>
    <property type="project" value="UniProtKB-UniRule"/>
</dbReference>
<sequence length="369" mass="40788">MRIGILGGGQLGRMLALAGYPLGLHFRGLDPAPEAPLGHVAELLVASYDDRLALEQFATGLDYVTYEFENVPGTTAEFLATRLPVLPPPVALFRAQDRLEEKQLFESCGIPVPRYAPISSPEDFGPAIETVPFPAVLKTRRFGYDGHGQKRVRQPAELPRAWEELGRVSCLLEEFVPFDYEVSLLGARSRTGEIAFYPLVENRHTEGILALSRAPAPRANRTLQEQAERSVAALLEELSYVGILAVEFFVVGETLLANEMAPRVHNSGHWTIEGAETSQFEQHLRAILGWPLGSTAMRGYAAMINLLGSLPPIESLLAIPNVHVHLYGKTPRPRRKLGHVTIRAESPEERDELVRLVLSIVEFPQPVTI</sequence>
<keyword evidence="2 5" id="KW-0547">Nucleotide-binding</keyword>
<dbReference type="HOGENOM" id="CLU_011534_0_1_0"/>
<dbReference type="Pfam" id="PF17769">
    <property type="entry name" value="PurK_C"/>
    <property type="match status" value="1"/>
</dbReference>